<sequence>MITSGFNPKELEQDWTAALRKLAADRVVERLWEGDHTVIQPDPTEVENRLGWLNVIEDSLRQWPRWVLTADEIAEGGSHAAQGEFDHVLILGMGGSSLFPEVLARTFAPGEGFPELIVLDSTDPAAILRVAEQCDPDRTIVVAASKSGSTIETRSHLAYFWNRLPLGSQFVAITDPGSDLEALAASRDFRFTAHGVAQIGGRFSALSAFGMLPGALMGLDADDLLCTAEEAAALLGLEVPAEDHLGCQLGALIAVAAQHGRDKLTFLIEEPLAAFGAWVEQLIAESTGKHGVGILPVVGEPADSPDAEHRLYVVIGDVDLSSFGEDGLPGPSVHLGVEEPQDMGAQVFLWEFATAIAGVVLGINPFDQPDVESAKLAAREILANRGEPPAETTLQGALDQLRSGDALVIGAFVDPALEPELQAARLALGRKAGVATTLGIGPRFLHSTGQLHKGGPDRMVFVQVVSTDDVEIAIPGESFGFGELKQAQADGDLAALRASGKRAFRVPLSELLQAGQ</sequence>
<dbReference type="GO" id="GO:0051156">
    <property type="term" value="P:glucose 6-phosphate metabolic process"/>
    <property type="evidence" value="ECO:0007669"/>
    <property type="project" value="TreeGrafter"/>
</dbReference>
<keyword evidence="1" id="KW-0312">Gluconeogenesis</keyword>
<dbReference type="Gene3D" id="3.40.50.10490">
    <property type="entry name" value="Glucose-6-phosphate isomerase like protein, domain 1"/>
    <property type="match status" value="3"/>
</dbReference>
<reference evidence="4" key="1">
    <citation type="submission" date="2020-05" db="EMBL/GenBank/DDBJ databases">
        <authorList>
            <person name="Chiriac C."/>
            <person name="Salcher M."/>
            <person name="Ghai R."/>
            <person name="Kavagutti S V."/>
        </authorList>
    </citation>
    <scope>NUCLEOTIDE SEQUENCE</scope>
</reference>
<dbReference type="EMBL" id="CAEZSF010000053">
    <property type="protein sequence ID" value="CAB4535690.1"/>
    <property type="molecule type" value="Genomic_DNA"/>
</dbReference>
<dbReference type="GO" id="GO:0006094">
    <property type="term" value="P:gluconeogenesis"/>
    <property type="evidence" value="ECO:0007669"/>
    <property type="project" value="UniProtKB-KW"/>
</dbReference>
<evidence type="ECO:0000256" key="2">
    <source>
        <dbReference type="ARBA" id="ARBA00023152"/>
    </source>
</evidence>
<dbReference type="GO" id="GO:0048029">
    <property type="term" value="F:monosaccharide binding"/>
    <property type="evidence" value="ECO:0007669"/>
    <property type="project" value="TreeGrafter"/>
</dbReference>
<dbReference type="PANTHER" id="PTHR11469:SF1">
    <property type="entry name" value="GLUCOSE-6-PHOSPHATE ISOMERASE"/>
    <property type="match status" value="1"/>
</dbReference>
<dbReference type="PANTHER" id="PTHR11469">
    <property type="entry name" value="GLUCOSE-6-PHOSPHATE ISOMERASE"/>
    <property type="match status" value="1"/>
</dbReference>
<dbReference type="GO" id="GO:0004347">
    <property type="term" value="F:glucose-6-phosphate isomerase activity"/>
    <property type="evidence" value="ECO:0007669"/>
    <property type="project" value="InterPro"/>
</dbReference>
<name>A0A6J6B9A5_9ZZZZ</name>
<dbReference type="SUPFAM" id="SSF53697">
    <property type="entry name" value="SIS domain"/>
    <property type="match status" value="1"/>
</dbReference>
<dbReference type="InterPro" id="IPR046348">
    <property type="entry name" value="SIS_dom_sf"/>
</dbReference>
<evidence type="ECO:0000256" key="1">
    <source>
        <dbReference type="ARBA" id="ARBA00022432"/>
    </source>
</evidence>
<accession>A0A6J6B9A5</accession>
<keyword evidence="2" id="KW-0324">Glycolysis</keyword>
<protein>
    <submittedName>
        <fullName evidence="4">Unannotated protein</fullName>
    </submittedName>
</protein>
<proteinExistence type="predicted"/>
<evidence type="ECO:0000256" key="3">
    <source>
        <dbReference type="ARBA" id="ARBA00023235"/>
    </source>
</evidence>
<evidence type="ECO:0000313" key="4">
    <source>
        <dbReference type="EMBL" id="CAB4535690.1"/>
    </source>
</evidence>
<dbReference type="Pfam" id="PF00342">
    <property type="entry name" value="PGI"/>
    <property type="match status" value="1"/>
</dbReference>
<keyword evidence="3" id="KW-0413">Isomerase</keyword>
<gene>
    <name evidence="4" type="ORF">UFOPK1358_00721</name>
</gene>
<dbReference type="InterPro" id="IPR001672">
    <property type="entry name" value="G6P_Isomerase"/>
</dbReference>
<dbReference type="PROSITE" id="PS51463">
    <property type="entry name" value="P_GLUCOSE_ISOMERASE_3"/>
    <property type="match status" value="1"/>
</dbReference>
<dbReference type="PRINTS" id="PR00662">
    <property type="entry name" value="G6PISOMERASE"/>
</dbReference>
<dbReference type="GO" id="GO:0005829">
    <property type="term" value="C:cytosol"/>
    <property type="evidence" value="ECO:0007669"/>
    <property type="project" value="TreeGrafter"/>
</dbReference>
<dbReference type="GO" id="GO:0006096">
    <property type="term" value="P:glycolytic process"/>
    <property type="evidence" value="ECO:0007669"/>
    <property type="project" value="UniProtKB-KW"/>
</dbReference>
<dbReference type="AlphaFoldDB" id="A0A6J6B9A5"/>
<organism evidence="4">
    <name type="scientific">freshwater metagenome</name>
    <dbReference type="NCBI Taxonomy" id="449393"/>
    <lineage>
        <taxon>unclassified sequences</taxon>
        <taxon>metagenomes</taxon>
        <taxon>ecological metagenomes</taxon>
    </lineage>
</organism>
<dbReference type="GO" id="GO:0097367">
    <property type="term" value="F:carbohydrate derivative binding"/>
    <property type="evidence" value="ECO:0007669"/>
    <property type="project" value="InterPro"/>
</dbReference>